<dbReference type="InterPro" id="IPR029063">
    <property type="entry name" value="SAM-dependent_MTases_sf"/>
</dbReference>
<feature type="binding site" evidence="1">
    <location>
        <position position="121"/>
    </location>
    <ligand>
        <name>S-adenosyl-L-methionine</name>
        <dbReference type="ChEBI" id="CHEBI:59789"/>
    </ligand>
</feature>
<comment type="similarity">
    <text evidence="1">Belongs to the RlmJ family.</text>
</comment>
<dbReference type="Gene3D" id="3.40.50.150">
    <property type="entry name" value="Vaccinia Virus protein VP39"/>
    <property type="match status" value="1"/>
</dbReference>
<sequence length="284" mass="32482">MLSYRHSFHAGNFADVLKHIVQVLIIESLKEKEKPFVYLDTHSGAGRYSLSSDEANKTGEYLEGIVRVLEASNPPELIKPYLSLIHELNPKIKDQALRYYPGSPIIAKALLREEDRLLLAELHPSDQVFLKKGFLHDPRALIKLGDGFHLLKSHLPPLERRGLILIDPSYELKEDYQQVVKALKEGYKRFATGIYALWYPVVFRQNIKKMCTELKESGIKKILQIELGVRPDSDKRGMSASGMIVINPPWKLENQMKEILPWLTKVLAPDGHGHFSVEWLVPEE</sequence>
<keyword evidence="1 2" id="KW-0489">Methyltransferase</keyword>
<comment type="catalytic activity">
    <reaction evidence="1">
        <text>adenosine(2030) in 23S rRNA + S-adenosyl-L-methionine = N(6)-methyladenosine(2030) in 23S rRNA + S-adenosyl-L-homocysteine + H(+)</text>
        <dbReference type="Rhea" id="RHEA:43736"/>
        <dbReference type="Rhea" id="RHEA-COMP:10668"/>
        <dbReference type="Rhea" id="RHEA-COMP:10669"/>
        <dbReference type="ChEBI" id="CHEBI:15378"/>
        <dbReference type="ChEBI" id="CHEBI:57856"/>
        <dbReference type="ChEBI" id="CHEBI:59789"/>
        <dbReference type="ChEBI" id="CHEBI:74411"/>
        <dbReference type="ChEBI" id="CHEBI:74449"/>
        <dbReference type="EC" id="2.1.1.266"/>
    </reaction>
</comment>
<keyword evidence="1" id="KW-0698">rRNA processing</keyword>
<dbReference type="PANTHER" id="PTHR37426:SF1">
    <property type="entry name" value="RIBOSOMAL RNA LARGE SUBUNIT METHYLTRANSFERASE J"/>
    <property type="match status" value="1"/>
</dbReference>
<dbReference type="Pfam" id="PF04378">
    <property type="entry name" value="RsmJ"/>
    <property type="match status" value="1"/>
</dbReference>
<dbReference type="HAMAP" id="MF_00934">
    <property type="entry name" value="23SrRNA_methyltr_J"/>
    <property type="match status" value="1"/>
</dbReference>
<feature type="binding site" evidence="1">
    <location>
        <begin position="146"/>
        <end position="147"/>
    </location>
    <ligand>
        <name>S-adenosyl-L-methionine</name>
        <dbReference type="ChEBI" id="CHEBI:59789"/>
    </ligand>
</feature>
<feature type="binding site" evidence="1">
    <location>
        <position position="42"/>
    </location>
    <ligand>
        <name>S-adenosyl-L-methionine</name>
        <dbReference type="ChEBI" id="CHEBI:59789"/>
    </ligand>
</feature>
<keyword evidence="1" id="KW-0694">RNA-binding</keyword>
<protein>
    <recommendedName>
        <fullName evidence="1">Ribosomal RNA large subunit methyltransferase J</fullName>
        <ecNumber evidence="1">2.1.1.266</ecNumber>
    </recommendedName>
    <alternativeName>
        <fullName evidence="1">23S rRNA (adenine(2030)-N6)-methyltransferase</fullName>
    </alternativeName>
    <alternativeName>
        <fullName evidence="1">23S rRNA m6A2030 methyltransferase</fullName>
    </alternativeName>
</protein>
<dbReference type="RefSeq" id="WP_385877800.1">
    <property type="nucleotide sequence ID" value="NZ_JBHLXE010000108.1"/>
</dbReference>
<name>A0ABV6CCF3_9GAMM</name>
<feature type="active site" description="Proton acceptor" evidence="1">
    <location>
        <position position="167"/>
    </location>
</feature>
<comment type="subunit">
    <text evidence="1">Monomer.</text>
</comment>
<feature type="binding site" evidence="1">
    <location>
        <position position="167"/>
    </location>
    <ligand>
        <name>S-adenosyl-L-methionine</name>
        <dbReference type="ChEBI" id="CHEBI:59789"/>
    </ligand>
</feature>
<organism evidence="2 3">
    <name type="scientific">Thorsellia kenyensis</name>
    <dbReference type="NCBI Taxonomy" id="1549888"/>
    <lineage>
        <taxon>Bacteria</taxon>
        <taxon>Pseudomonadati</taxon>
        <taxon>Pseudomonadota</taxon>
        <taxon>Gammaproteobacteria</taxon>
        <taxon>Enterobacterales</taxon>
        <taxon>Thorselliaceae</taxon>
        <taxon>Thorsellia</taxon>
    </lineage>
</organism>
<proteinExistence type="inferred from homology"/>
<comment type="function">
    <text evidence="1">Specifically methylates the adenine in position 2030 of 23S rRNA.</text>
</comment>
<dbReference type="EMBL" id="JBHLXE010000108">
    <property type="protein sequence ID" value="MFC0180677.1"/>
    <property type="molecule type" value="Genomic_DNA"/>
</dbReference>
<dbReference type="GO" id="GO:0036307">
    <property type="term" value="F:23S rRNA (adenine(2030)-N(6))-methyltransferase activity"/>
    <property type="evidence" value="ECO:0007669"/>
    <property type="project" value="UniProtKB-EC"/>
</dbReference>
<dbReference type="Proteomes" id="UP001589758">
    <property type="component" value="Unassembled WGS sequence"/>
</dbReference>
<keyword evidence="3" id="KW-1185">Reference proteome</keyword>
<dbReference type="InterPro" id="IPR007473">
    <property type="entry name" value="RlmJ"/>
</dbReference>
<evidence type="ECO:0000313" key="2">
    <source>
        <dbReference type="EMBL" id="MFC0180677.1"/>
    </source>
</evidence>
<evidence type="ECO:0000256" key="1">
    <source>
        <dbReference type="HAMAP-Rule" id="MF_00934"/>
    </source>
</evidence>
<gene>
    <name evidence="1" type="primary">rlmJ</name>
    <name evidence="2" type="ORF">ACFFIT_11405</name>
</gene>
<feature type="binding site" evidence="1">
    <location>
        <position position="103"/>
    </location>
    <ligand>
        <name>S-adenosyl-L-methionine</name>
        <dbReference type="ChEBI" id="CHEBI:59789"/>
    </ligand>
</feature>
<evidence type="ECO:0000313" key="3">
    <source>
        <dbReference type="Proteomes" id="UP001589758"/>
    </source>
</evidence>
<comment type="caution">
    <text evidence="2">The sequence shown here is derived from an EMBL/GenBank/DDBJ whole genome shotgun (WGS) entry which is preliminary data.</text>
</comment>
<dbReference type="PANTHER" id="PTHR37426">
    <property type="entry name" value="RIBOSOMAL RNA LARGE SUBUNIT METHYLTRANSFERASE J"/>
    <property type="match status" value="1"/>
</dbReference>
<keyword evidence="1" id="KW-0949">S-adenosyl-L-methionine</keyword>
<feature type="site" description="Interaction with substrate rRNA" evidence="1">
    <location>
        <position position="4"/>
    </location>
</feature>
<dbReference type="SUPFAM" id="SSF53335">
    <property type="entry name" value="S-adenosyl-L-methionine-dependent methyltransferases"/>
    <property type="match status" value="1"/>
</dbReference>
<dbReference type="EC" id="2.1.1.266" evidence="1"/>
<keyword evidence="1 2" id="KW-0808">Transferase</keyword>
<reference evidence="2 3" key="1">
    <citation type="submission" date="2024-09" db="EMBL/GenBank/DDBJ databases">
        <authorList>
            <person name="Sun Q."/>
            <person name="Mori K."/>
        </authorList>
    </citation>
    <scope>NUCLEOTIDE SEQUENCE [LARGE SCALE GENOMIC DNA]</scope>
    <source>
        <strain evidence="2 3">CCM 8545</strain>
    </source>
</reference>
<accession>A0ABV6CCF3</accession>
<feature type="binding site" evidence="1">
    <location>
        <position position="19"/>
    </location>
    <ligand>
        <name>S-adenosyl-L-methionine</name>
        <dbReference type="ChEBI" id="CHEBI:59789"/>
    </ligand>
</feature>